<protein>
    <submittedName>
        <fullName evidence="2">Uncharacterized protein</fullName>
    </submittedName>
</protein>
<sequence>MTRTGEHQDPHRRRDHGARKHKSTVVLIGPGGQRIRKHALRRAREAEKGVG</sequence>
<evidence type="ECO:0000256" key="1">
    <source>
        <dbReference type="SAM" id="MobiDB-lite"/>
    </source>
</evidence>
<reference evidence="2 3" key="1">
    <citation type="submission" date="2023-04" db="EMBL/GenBank/DDBJ databases">
        <title>Colletotrichum tabacum stain YC1 causing leaf anthracnose on Nicotiana tabacum(L.) cv.</title>
        <authorList>
            <person name="Ji Z."/>
            <person name="Wang M."/>
            <person name="Zhang J."/>
            <person name="Wang N."/>
            <person name="Zhou Z."/>
        </authorList>
    </citation>
    <scope>NUCLEOTIDE SEQUENCE [LARGE SCALE GENOMIC DNA]</scope>
    <source>
        <strain evidence="2 3">YC1</strain>
    </source>
</reference>
<gene>
    <name evidence="2" type="ORF">QIS74_09467</name>
</gene>
<name>A0AAV9T4F5_9PEZI</name>
<dbReference type="AlphaFoldDB" id="A0AAV9T4F5"/>
<accession>A0AAV9T4F5</accession>
<keyword evidence="3" id="KW-1185">Reference proteome</keyword>
<dbReference type="EMBL" id="JASAOK010000044">
    <property type="protein sequence ID" value="KAK6213465.1"/>
    <property type="molecule type" value="Genomic_DNA"/>
</dbReference>
<proteinExistence type="predicted"/>
<comment type="caution">
    <text evidence="2">The sequence shown here is derived from an EMBL/GenBank/DDBJ whole genome shotgun (WGS) entry which is preliminary data.</text>
</comment>
<dbReference type="Proteomes" id="UP001327957">
    <property type="component" value="Unassembled WGS sequence"/>
</dbReference>
<feature type="region of interest" description="Disordered" evidence="1">
    <location>
        <begin position="1"/>
        <end position="24"/>
    </location>
</feature>
<evidence type="ECO:0000313" key="2">
    <source>
        <dbReference type="EMBL" id="KAK6213465.1"/>
    </source>
</evidence>
<feature type="compositionally biased region" description="Basic residues" evidence="1">
    <location>
        <begin position="10"/>
        <end position="23"/>
    </location>
</feature>
<evidence type="ECO:0000313" key="3">
    <source>
        <dbReference type="Proteomes" id="UP001327957"/>
    </source>
</evidence>
<organism evidence="2 3">
    <name type="scientific">Colletotrichum tabaci</name>
    <dbReference type="NCBI Taxonomy" id="1209068"/>
    <lineage>
        <taxon>Eukaryota</taxon>
        <taxon>Fungi</taxon>
        <taxon>Dikarya</taxon>
        <taxon>Ascomycota</taxon>
        <taxon>Pezizomycotina</taxon>
        <taxon>Sordariomycetes</taxon>
        <taxon>Hypocreomycetidae</taxon>
        <taxon>Glomerellales</taxon>
        <taxon>Glomerellaceae</taxon>
        <taxon>Colletotrichum</taxon>
        <taxon>Colletotrichum destructivum species complex</taxon>
    </lineage>
</organism>